<dbReference type="SUPFAM" id="SSF49879">
    <property type="entry name" value="SMAD/FHA domain"/>
    <property type="match status" value="1"/>
</dbReference>
<dbReference type="eggNOG" id="ENOG502QQ7Y">
    <property type="taxonomic scope" value="Eukaryota"/>
</dbReference>
<feature type="region of interest" description="Disordered" evidence="9">
    <location>
        <begin position="366"/>
        <end position="393"/>
    </location>
</feature>
<evidence type="ECO:0000259" key="10">
    <source>
        <dbReference type="PROSITE" id="PS50006"/>
    </source>
</evidence>
<dbReference type="InterPro" id="IPR008984">
    <property type="entry name" value="SMAD_FHA_dom_sf"/>
</dbReference>
<comment type="subcellular location">
    <subcellularLocation>
        <location evidence="2">Chromosome</location>
    </subcellularLocation>
    <subcellularLocation>
        <location evidence="1">Nucleus</location>
    </subcellularLocation>
</comment>
<feature type="domain" description="FHA" evidence="10">
    <location>
        <begin position="25"/>
        <end position="88"/>
    </location>
</feature>
<name>W1PNU9_AMBTC</name>
<dbReference type="Pfam" id="PF00498">
    <property type="entry name" value="FHA"/>
    <property type="match status" value="1"/>
</dbReference>
<keyword evidence="3" id="KW-0158">Chromosome</keyword>
<dbReference type="EMBL" id="KI392980">
    <property type="protein sequence ID" value="ERN09406.1"/>
    <property type="molecule type" value="Genomic_DNA"/>
</dbReference>
<keyword evidence="4" id="KW-0227">DNA damage</keyword>
<keyword evidence="5" id="KW-0234">DNA repair</keyword>
<dbReference type="GO" id="GO:0007095">
    <property type="term" value="P:mitotic G2 DNA damage checkpoint signaling"/>
    <property type="evidence" value="ECO:0000318"/>
    <property type="project" value="GO_Central"/>
</dbReference>
<accession>W1PNU9</accession>
<dbReference type="AlphaFoldDB" id="W1PNU9"/>
<dbReference type="SUPFAM" id="SSF52113">
    <property type="entry name" value="BRCT domain"/>
    <property type="match status" value="1"/>
</dbReference>
<dbReference type="GO" id="GO:0000724">
    <property type="term" value="P:double-strand break repair via homologous recombination"/>
    <property type="evidence" value="ECO:0000318"/>
    <property type="project" value="GO_Central"/>
</dbReference>
<dbReference type="Gramene" id="ERN09406">
    <property type="protein sequence ID" value="ERN09406"/>
    <property type="gene ID" value="AMTR_s00029p00048890"/>
</dbReference>
<dbReference type="PROSITE" id="PS50006">
    <property type="entry name" value="FHA_DOMAIN"/>
    <property type="match status" value="1"/>
</dbReference>
<dbReference type="InterPro" id="IPR040227">
    <property type="entry name" value="Nibrin-rel"/>
</dbReference>
<proteinExistence type="inferred from homology"/>
<dbReference type="GO" id="GO:0030870">
    <property type="term" value="C:Mre11 complex"/>
    <property type="evidence" value="ECO:0000318"/>
    <property type="project" value="GO_Central"/>
</dbReference>
<dbReference type="GO" id="GO:0003684">
    <property type="term" value="F:damaged DNA binding"/>
    <property type="evidence" value="ECO:0000318"/>
    <property type="project" value="GO_Central"/>
</dbReference>
<keyword evidence="7" id="KW-0131">Cell cycle</keyword>
<dbReference type="PANTHER" id="PTHR12162:SF0">
    <property type="entry name" value="NIBRIN"/>
    <property type="match status" value="1"/>
</dbReference>
<dbReference type="InterPro" id="IPR036420">
    <property type="entry name" value="BRCT_dom_sf"/>
</dbReference>
<dbReference type="HOGENOM" id="CLU_036857_0_0_1"/>
<evidence type="ECO:0000313" key="12">
    <source>
        <dbReference type="Proteomes" id="UP000017836"/>
    </source>
</evidence>
<dbReference type="Proteomes" id="UP000017836">
    <property type="component" value="Unassembled WGS sequence"/>
</dbReference>
<comment type="similarity">
    <text evidence="8">Belongs to the Nibrin family.</text>
</comment>
<evidence type="ECO:0000256" key="9">
    <source>
        <dbReference type="SAM" id="MobiDB-lite"/>
    </source>
</evidence>
<keyword evidence="12" id="KW-1185">Reference proteome</keyword>
<organism evidence="11 12">
    <name type="scientific">Amborella trichopoda</name>
    <dbReference type="NCBI Taxonomy" id="13333"/>
    <lineage>
        <taxon>Eukaryota</taxon>
        <taxon>Viridiplantae</taxon>
        <taxon>Streptophyta</taxon>
        <taxon>Embryophyta</taxon>
        <taxon>Tracheophyta</taxon>
        <taxon>Spermatophyta</taxon>
        <taxon>Magnoliopsida</taxon>
        <taxon>Amborellales</taxon>
        <taxon>Amborellaceae</taxon>
        <taxon>Amborella</taxon>
    </lineage>
</organism>
<evidence type="ECO:0000256" key="3">
    <source>
        <dbReference type="ARBA" id="ARBA00022454"/>
    </source>
</evidence>
<dbReference type="CDD" id="cd22667">
    <property type="entry name" value="FHA_NBN"/>
    <property type="match status" value="1"/>
</dbReference>
<evidence type="ECO:0000256" key="4">
    <source>
        <dbReference type="ARBA" id="ARBA00022763"/>
    </source>
</evidence>
<dbReference type="PANTHER" id="PTHR12162">
    <property type="entry name" value="NIBRIN-RELATED"/>
    <property type="match status" value="1"/>
</dbReference>
<dbReference type="Gene3D" id="2.60.200.20">
    <property type="match status" value="1"/>
</dbReference>
<dbReference type="STRING" id="13333.W1PNU9"/>
<evidence type="ECO:0000256" key="7">
    <source>
        <dbReference type="ARBA" id="ARBA00023306"/>
    </source>
</evidence>
<evidence type="ECO:0000256" key="6">
    <source>
        <dbReference type="ARBA" id="ARBA00023242"/>
    </source>
</evidence>
<evidence type="ECO:0000256" key="1">
    <source>
        <dbReference type="ARBA" id="ARBA00004123"/>
    </source>
</evidence>
<keyword evidence="6" id="KW-0539">Nucleus</keyword>
<dbReference type="GO" id="GO:0005694">
    <property type="term" value="C:chromosome"/>
    <property type="evidence" value="ECO:0007669"/>
    <property type="project" value="UniProtKB-SubCell"/>
</dbReference>
<evidence type="ECO:0000313" key="11">
    <source>
        <dbReference type="EMBL" id="ERN09406.1"/>
    </source>
</evidence>
<dbReference type="Gene3D" id="3.40.50.10190">
    <property type="entry name" value="BRCT domain"/>
    <property type="match status" value="1"/>
</dbReference>
<evidence type="ECO:0000256" key="8">
    <source>
        <dbReference type="ARBA" id="ARBA00044757"/>
    </source>
</evidence>
<evidence type="ECO:0000256" key="2">
    <source>
        <dbReference type="ARBA" id="ARBA00004286"/>
    </source>
</evidence>
<dbReference type="InterPro" id="IPR000253">
    <property type="entry name" value="FHA_dom"/>
</dbReference>
<reference evidence="12" key="1">
    <citation type="journal article" date="2013" name="Science">
        <title>The Amborella genome and the evolution of flowering plants.</title>
        <authorList>
            <consortium name="Amborella Genome Project"/>
        </authorList>
    </citation>
    <scope>NUCLEOTIDE SEQUENCE [LARGE SCALE GENOMIC DNA]</scope>
</reference>
<protein>
    <recommendedName>
        <fullName evidence="10">FHA domain-containing protein</fullName>
    </recommendedName>
</protein>
<gene>
    <name evidence="11" type="ORF">AMTR_s00029p00048890</name>
</gene>
<sequence length="481" mass="52479">MVWELSSMGSSQGMPKHYICSKGIYKVGRKGCDIIIQTDRTISRVHAEIIVDLMSSWDPSQSKSSNLPSNVSLLDLSKFGTFINKNTESKPVFSFPNKVTTLRNGDLITFGTGDASFRFSYIPLLIYIHFEESFKDNNAIEDMISMIGASATRTWTGGCTHALVNEHSLVTVNLLDAVVAKQPVILSSWVQAVAEKKVSNEIPSCSTCIPTLTLGEGEHSSSVKVVEPTVRESCLAGYTFVLRSSHMYTYGERLRLLLEVVGAKVLSLDSFHFSNQILEDGASKLIAHVIPSGSENDIHTLRSLNSISRVNEVKLVACVLSGHLDPSILELPSLRVSSSHSTDETIVADSDVDTDTATSDRVAALVQSKKSTSDEERGSSNDGLAKVTAEERTLPSEIGEDGGIIVKSVKDESDAPSLHNSDIIYTQDLIVRNGLVTSNRNKSSSEAINFKRFRKVKRQRGTTASSLFGSRSQYSSLGKYL</sequence>
<dbReference type="FunFam" id="2.60.200.20:FF:000017">
    <property type="entry name" value="Nibrin"/>
    <property type="match status" value="1"/>
</dbReference>
<dbReference type="OMA" id="QHHILHM"/>
<evidence type="ECO:0000256" key="5">
    <source>
        <dbReference type="ARBA" id="ARBA00023204"/>
    </source>
</evidence>